<keyword evidence="5 8" id="KW-0732">Signal</keyword>
<keyword evidence="3" id="KW-1134">Transmembrane beta strand</keyword>
<evidence type="ECO:0000256" key="5">
    <source>
        <dbReference type="ARBA" id="ARBA00022729"/>
    </source>
</evidence>
<evidence type="ECO:0000256" key="4">
    <source>
        <dbReference type="ARBA" id="ARBA00022692"/>
    </source>
</evidence>
<evidence type="ECO:0000256" key="8">
    <source>
        <dbReference type="SAM" id="SignalP"/>
    </source>
</evidence>
<evidence type="ECO:0000313" key="9">
    <source>
        <dbReference type="EMBL" id="MEY1661552.1"/>
    </source>
</evidence>
<sequence length="429" mass="46941">MNLKPLALAVAFGASSLALPAFASMGNAPSTYGLLPSDVASAQALSVFNSQVSAVYYNPANLVRDRRGELTGGLFHADHDLKTNGSRIMNTPSQQVQLGLKTDLSNLSTLDHPLYFGLMVGVEKYGKEMMAFGSNTSNAPQYFSYGRQPLFLTAGAGTNIWRGIDVGFSLRVTLHANATLNTDTTLAGNTSNEELDVSAKPVFRPIVGLNLRWGETFCQKADCWMNNLETALSYRAYSNTRTKVRSNVAVPGVIQPPGLNLAIQTLDSFQPEITTLGVKYDFGQFRLGVTGEYQAWGRLQRELRDDTIKDQAHANFRDIFIPRIGVEFDVGEHFTFTAGVAHERSPLESKRTVGVNYIDADKTVLGLGVTTKLPKVPLLAWPVRMDLGYQYQRLDKRDFEVVSSNGTPLGNARTEGDVHVFAGSVTLNF</sequence>
<evidence type="ECO:0000313" key="10">
    <source>
        <dbReference type="Proteomes" id="UP001562065"/>
    </source>
</evidence>
<keyword evidence="7" id="KW-0998">Cell outer membrane</keyword>
<dbReference type="Proteomes" id="UP001562065">
    <property type="component" value="Unassembled WGS sequence"/>
</dbReference>
<protein>
    <submittedName>
        <fullName evidence="9">OmpP1/FadL family transporter</fullName>
    </submittedName>
</protein>
<comment type="subcellular location">
    <subcellularLocation>
        <location evidence="1">Cell outer membrane</location>
        <topology evidence="1">Multi-pass membrane protein</topology>
    </subcellularLocation>
</comment>
<dbReference type="RefSeq" id="WP_369454804.1">
    <property type="nucleotide sequence ID" value="NZ_JBGCUO010000001.1"/>
</dbReference>
<keyword evidence="10" id="KW-1185">Reference proteome</keyword>
<evidence type="ECO:0000256" key="7">
    <source>
        <dbReference type="ARBA" id="ARBA00023237"/>
    </source>
</evidence>
<dbReference type="InterPro" id="IPR005017">
    <property type="entry name" value="OMPP1/FadL/TodX"/>
</dbReference>
<comment type="caution">
    <text evidence="9">The sequence shown here is derived from an EMBL/GenBank/DDBJ whole genome shotgun (WGS) entry which is preliminary data.</text>
</comment>
<comment type="similarity">
    <text evidence="2">Belongs to the OmpP1/FadL family.</text>
</comment>
<evidence type="ECO:0000256" key="1">
    <source>
        <dbReference type="ARBA" id="ARBA00004571"/>
    </source>
</evidence>
<reference evidence="9 10" key="1">
    <citation type="submission" date="2024-07" db="EMBL/GenBank/DDBJ databases">
        <authorList>
            <person name="Ren Q."/>
        </authorList>
    </citation>
    <scope>NUCLEOTIDE SEQUENCE [LARGE SCALE GENOMIC DNA]</scope>
    <source>
        <strain evidence="9 10">REN37</strain>
    </source>
</reference>
<dbReference type="EMBL" id="JBGCUO010000001">
    <property type="protein sequence ID" value="MEY1661552.1"/>
    <property type="molecule type" value="Genomic_DNA"/>
</dbReference>
<keyword evidence="4" id="KW-0812">Transmembrane</keyword>
<organism evidence="9 10">
    <name type="scientific">Isoalcanivorax beigongshangi</name>
    <dbReference type="NCBI Taxonomy" id="3238810"/>
    <lineage>
        <taxon>Bacteria</taxon>
        <taxon>Pseudomonadati</taxon>
        <taxon>Pseudomonadota</taxon>
        <taxon>Gammaproteobacteria</taxon>
        <taxon>Oceanospirillales</taxon>
        <taxon>Alcanivoracaceae</taxon>
        <taxon>Isoalcanivorax</taxon>
    </lineage>
</organism>
<accession>A0ABV4AG87</accession>
<feature type="signal peptide" evidence="8">
    <location>
        <begin position="1"/>
        <end position="23"/>
    </location>
</feature>
<dbReference type="Pfam" id="PF03349">
    <property type="entry name" value="Toluene_X"/>
    <property type="match status" value="1"/>
</dbReference>
<name>A0ABV4AG87_9GAMM</name>
<gene>
    <name evidence="9" type="ORF">AB5I84_05235</name>
</gene>
<dbReference type="PANTHER" id="PTHR35093">
    <property type="entry name" value="OUTER MEMBRANE PROTEIN NMB0088-RELATED"/>
    <property type="match status" value="1"/>
</dbReference>
<evidence type="ECO:0000256" key="3">
    <source>
        <dbReference type="ARBA" id="ARBA00022452"/>
    </source>
</evidence>
<feature type="chain" id="PRO_5046947811" evidence="8">
    <location>
        <begin position="24"/>
        <end position="429"/>
    </location>
</feature>
<dbReference type="Gene3D" id="2.40.160.60">
    <property type="entry name" value="Outer membrane protein transport protein (OMPP1/FadL/TodX)"/>
    <property type="match status" value="1"/>
</dbReference>
<evidence type="ECO:0000256" key="2">
    <source>
        <dbReference type="ARBA" id="ARBA00008163"/>
    </source>
</evidence>
<proteinExistence type="inferred from homology"/>
<keyword evidence="6" id="KW-0472">Membrane</keyword>
<evidence type="ECO:0000256" key="6">
    <source>
        <dbReference type="ARBA" id="ARBA00023136"/>
    </source>
</evidence>
<dbReference type="PANTHER" id="PTHR35093:SF8">
    <property type="entry name" value="OUTER MEMBRANE PROTEIN NMB0088-RELATED"/>
    <property type="match status" value="1"/>
</dbReference>
<dbReference type="SUPFAM" id="SSF56935">
    <property type="entry name" value="Porins"/>
    <property type="match status" value="1"/>
</dbReference>